<organism evidence="8 9">
    <name type="scientific">Ridgeia piscesae</name>
    <name type="common">Tubeworm</name>
    <dbReference type="NCBI Taxonomy" id="27915"/>
    <lineage>
        <taxon>Eukaryota</taxon>
        <taxon>Metazoa</taxon>
        <taxon>Spiralia</taxon>
        <taxon>Lophotrochozoa</taxon>
        <taxon>Annelida</taxon>
        <taxon>Polychaeta</taxon>
        <taxon>Sedentaria</taxon>
        <taxon>Canalipalpata</taxon>
        <taxon>Sabellida</taxon>
        <taxon>Siboglinidae</taxon>
        <taxon>Ridgeia</taxon>
    </lineage>
</organism>
<feature type="compositionally biased region" description="Basic and acidic residues" evidence="7">
    <location>
        <begin position="211"/>
        <end position="226"/>
    </location>
</feature>
<dbReference type="PANTHER" id="PTHR23162:SF10">
    <property type="entry name" value="FI13205P"/>
    <property type="match status" value="1"/>
</dbReference>
<feature type="compositionally biased region" description="Low complexity" evidence="7">
    <location>
        <begin position="74"/>
        <end position="85"/>
    </location>
</feature>
<feature type="region of interest" description="Disordered" evidence="7">
    <location>
        <begin position="193"/>
        <end position="230"/>
    </location>
</feature>
<feature type="compositionally biased region" description="Basic and acidic residues" evidence="7">
    <location>
        <begin position="56"/>
        <end position="73"/>
    </location>
</feature>
<feature type="region of interest" description="Disordered" evidence="7">
    <location>
        <begin position="1058"/>
        <end position="1100"/>
    </location>
</feature>
<evidence type="ECO:0000256" key="3">
    <source>
        <dbReference type="ARBA" id="ARBA00022490"/>
    </source>
</evidence>
<keyword evidence="4 6" id="KW-0175">Coiled coil</keyword>
<evidence type="ECO:0000256" key="7">
    <source>
        <dbReference type="SAM" id="MobiDB-lite"/>
    </source>
</evidence>
<feature type="compositionally biased region" description="Basic and acidic residues" evidence="7">
    <location>
        <begin position="14"/>
        <end position="27"/>
    </location>
</feature>
<evidence type="ECO:0000313" key="8">
    <source>
        <dbReference type="EMBL" id="KAK2186785.1"/>
    </source>
</evidence>
<comment type="subcellular location">
    <subcellularLocation>
        <location evidence="1">Cytoplasm</location>
        <location evidence="1">Cytoskeleton</location>
        <location evidence="1">Microtubule organizing center</location>
        <location evidence="1">Centrosome</location>
    </subcellularLocation>
</comment>
<keyword evidence="5" id="KW-0206">Cytoskeleton</keyword>
<feature type="region of interest" description="Disordered" evidence="7">
    <location>
        <begin position="656"/>
        <end position="720"/>
    </location>
</feature>
<comment type="similarity">
    <text evidence="2">Belongs to the ODF2 family.</text>
</comment>
<sequence>MTLIYGSDDDQEEFPDRDVGELPEHDVATGPQATCFAVTDTPAQHGSGHGMYEVTSQEKSREQPEELQRRSSEASKCSSKASRCSTGCHKKERVGVRRKDFQNSAGRLQRNDSAASGKRKTCLESQSTMKKKLNSKQKSNTGHDSRLRSLDSIGSEPAALSDTRVTRKEGDKMSSSAVDISHTVSFNADLGLPVKASRSCPSPDSGGLGSDSDKDPAPKLMPEEHPSALPDQRMLSVSDVMEAELPPQIPRDRFHPEGRDPPVANGQRPSVDTRIELIQSQLDNIYDKMKRFHNIYPDIPAVDLLESQSHEDIGENEPFDVAGNSSYNLYSNRATKDSLSLSESVLVAALAEDSGQLSQHDDWTSSIMADIEAQQKFDSVKKMLQSCVGDDWMKLVGAYHYQPVPESVTSTPKEYLEAPIPARGNRSTSAPRSAYRSAPQGQHSAGVPGSTAPSDFYSSRMPTSSYRSSPHPPRAPCNEAPVPPAAPLRQAHATKGATPTTKAPIAFTSSGLDARVTTFPKSPPDRSPASVHPEFVDISPILSPLSSPRLSDIDANMTSIDIMREPYMGIYEYEPNKQQKPVFVTVSVDRYSVLTTHLAVSVAHWSGTVSLSAINLMASDRWYTAPVKAFAIELTMTVDKDGRPVSPVHVHVDDQTSVHVHLKKPKKSCMGDHGETKRRSASVHGASNLRRTGASARSRSKSPLSGPWVPPPGKSTKASSVYSWQGQSHRLEIVPHDDVGVRGGKMYELSTDEEDEVTNKMKKYERKIDELMNEVGTLRNEMVLQNSARELSYKDDMLQSTNCALLEKEAEIEDYRRELLKTERENRALRQNMGQMQDQAVLNKSEREQLNSDRDMLMKKLVEVEMDGQAAAKQVAALGTRCSVSDRFEKQLSSTDSQMLNKQKELLLERLMEFELTNRSLRRMLRERHEEEANSMRLREQRDLLLLKLRETEDSVQRLRTEVLDKSRQIADQRIQMTAQQEETMCISNKQVSLESTRAHLQKQLRQKEADCNRMAVQIRTLESKLAQERIEIDHLQGQVEVAREKGDRDKDALKKAASEFPNVRQALADTSRPNPSKLTHSTANSKPPPERGARHGCRSTEPLTVRRQLNKANLKLMERDAMMADMRSQIDGLMTCLDKISKEKSQALAENSAFKTRISELEGILTRLEDDTKNKVESATAQLQSGRPRWLQQSWRTRDSSKYGWKIVTNCSQNEASSTVNQLHDMTTLSAVEGKLQLGENEVAQLRNNLTEYERLVEEYRAQVTRTQRQADDTAMDLEQQRKETAKIQQASNDELDKVKSRLQVRLQELEPIPEMLRSTELQLQEATAKLHSHEARSKESNLLLEELTTKLEIQTKDMDVVREKWLASQDEVRTLKQKLESIEKKTQELESQNREIMCTMAKKEEAVHQANMRMDEHTRENASLQRQLEAALCDARRLSETARDKISCRDRITQQRILDLEAQVNHLRTEVTRAKREKEEAERKFNSRLYDLKDRLEQAHSTNRSMQNYVQFLKNSYSNVFGDTPLMTTSSSPFKTFH</sequence>
<evidence type="ECO:0000313" key="9">
    <source>
        <dbReference type="Proteomes" id="UP001209878"/>
    </source>
</evidence>
<evidence type="ECO:0000256" key="6">
    <source>
        <dbReference type="SAM" id="Coils"/>
    </source>
</evidence>
<feature type="compositionally biased region" description="Polar residues" evidence="7">
    <location>
        <begin position="102"/>
        <end position="114"/>
    </location>
</feature>
<feature type="region of interest" description="Disordered" evidence="7">
    <location>
        <begin position="1"/>
        <end position="176"/>
    </location>
</feature>
<feature type="coiled-coil region" evidence="6">
    <location>
        <begin position="1318"/>
        <end position="1486"/>
    </location>
</feature>
<feature type="coiled-coil region" evidence="6">
    <location>
        <begin position="747"/>
        <end position="867"/>
    </location>
</feature>
<feature type="region of interest" description="Disordered" evidence="7">
    <location>
        <begin position="419"/>
        <end position="509"/>
    </location>
</feature>
<feature type="compositionally biased region" description="Pro residues" evidence="7">
    <location>
        <begin position="470"/>
        <end position="486"/>
    </location>
</feature>
<keyword evidence="3" id="KW-0963">Cytoplasm</keyword>
<dbReference type="GO" id="GO:0005813">
    <property type="term" value="C:centrosome"/>
    <property type="evidence" value="ECO:0007669"/>
    <property type="project" value="UniProtKB-SubCell"/>
</dbReference>
<dbReference type="GO" id="GO:1902017">
    <property type="term" value="P:regulation of cilium assembly"/>
    <property type="evidence" value="ECO:0007669"/>
    <property type="project" value="TreeGrafter"/>
</dbReference>
<gene>
    <name evidence="8" type="ORF">NP493_189g05031</name>
</gene>
<comment type="caution">
    <text evidence="8">The sequence shown here is derived from an EMBL/GenBank/DDBJ whole genome shotgun (WGS) entry which is preliminary data.</text>
</comment>
<dbReference type="EMBL" id="JAODUO010000189">
    <property type="protein sequence ID" value="KAK2186785.1"/>
    <property type="molecule type" value="Genomic_DNA"/>
</dbReference>
<dbReference type="Proteomes" id="UP001209878">
    <property type="component" value="Unassembled WGS sequence"/>
</dbReference>
<evidence type="ECO:0000256" key="5">
    <source>
        <dbReference type="ARBA" id="ARBA00023212"/>
    </source>
</evidence>
<feature type="compositionally biased region" description="Low complexity" evidence="7">
    <location>
        <begin position="491"/>
        <end position="504"/>
    </location>
</feature>
<feature type="compositionally biased region" description="Basic and acidic residues" evidence="7">
    <location>
        <begin position="250"/>
        <end position="260"/>
    </location>
</feature>
<feature type="region of interest" description="Disordered" evidence="7">
    <location>
        <begin position="248"/>
        <end position="270"/>
    </location>
</feature>
<protein>
    <submittedName>
        <fullName evidence="8">Uncharacterized protein</fullName>
    </submittedName>
</protein>
<feature type="compositionally biased region" description="Basic and acidic residues" evidence="7">
    <location>
        <begin position="669"/>
        <end position="678"/>
    </location>
</feature>
<name>A0AAD9UEY3_RIDPI</name>
<feature type="coiled-coil region" evidence="6">
    <location>
        <begin position="921"/>
        <end position="1046"/>
    </location>
</feature>
<feature type="coiled-coil region" evidence="6">
    <location>
        <begin position="1230"/>
        <end position="1271"/>
    </location>
</feature>
<evidence type="ECO:0000256" key="1">
    <source>
        <dbReference type="ARBA" id="ARBA00004300"/>
    </source>
</evidence>
<dbReference type="PANTHER" id="PTHR23162">
    <property type="entry name" value="OUTER DENSE FIBER OF SPERM TAILS 2"/>
    <property type="match status" value="1"/>
</dbReference>
<proteinExistence type="inferred from homology"/>
<feature type="compositionally biased region" description="Polar residues" evidence="7">
    <location>
        <begin position="1072"/>
        <end position="1086"/>
    </location>
</feature>
<reference evidence="8" key="1">
    <citation type="journal article" date="2023" name="Mol. Biol. Evol.">
        <title>Third-Generation Sequencing Reveals the Adaptive Role of the Epigenome in Three Deep-Sea Polychaetes.</title>
        <authorList>
            <person name="Perez M."/>
            <person name="Aroh O."/>
            <person name="Sun Y."/>
            <person name="Lan Y."/>
            <person name="Juniper S.K."/>
            <person name="Young C.R."/>
            <person name="Angers B."/>
            <person name="Qian P.Y."/>
        </authorList>
    </citation>
    <scope>NUCLEOTIDE SEQUENCE</scope>
    <source>
        <strain evidence="8">R07B-5</strain>
    </source>
</reference>
<dbReference type="InterPro" id="IPR026099">
    <property type="entry name" value="Odf2-rel"/>
</dbReference>
<evidence type="ECO:0000256" key="4">
    <source>
        <dbReference type="ARBA" id="ARBA00023054"/>
    </source>
</evidence>
<feature type="compositionally biased region" description="Low complexity" evidence="7">
    <location>
        <begin position="457"/>
        <end position="469"/>
    </location>
</feature>
<accession>A0AAD9UEY3</accession>
<keyword evidence="9" id="KW-1185">Reference proteome</keyword>
<evidence type="ECO:0000256" key="2">
    <source>
        <dbReference type="ARBA" id="ARBA00009316"/>
    </source>
</evidence>